<dbReference type="SUPFAM" id="SSF88659">
    <property type="entry name" value="Sigma3 and sigma4 domains of RNA polymerase sigma factors"/>
    <property type="match status" value="1"/>
</dbReference>
<accession>A0A7I8DG50</accession>
<dbReference type="GO" id="GO:0003677">
    <property type="term" value="F:DNA binding"/>
    <property type="evidence" value="ECO:0007669"/>
    <property type="project" value="InterPro"/>
</dbReference>
<dbReference type="InterPro" id="IPR036388">
    <property type="entry name" value="WH-like_DNA-bd_sf"/>
</dbReference>
<dbReference type="Gene3D" id="3.10.450.50">
    <property type="match status" value="1"/>
</dbReference>
<sequence>MLQQLNPVERAVLLLREVFAFEYAEIGEMIGKGETNCRKIHSRAKSKLHPDEQIPLHEPEQSEKYVQSFLKAAHTGQFHEFVNLLAEDAVLYSDGGGKVRSAVRPIHSRNHIAQFITGLYQKTAALSASVQIDRIPINGESGAVITVDGQPFTIVAFQIQESRIQSLYLMRNPGKTAAYGIPL</sequence>
<protein>
    <recommendedName>
        <fullName evidence="1">RNA polymerase sigma factor 70 region 4 type 2 domain-containing protein</fullName>
    </recommendedName>
</protein>
<dbReference type="SUPFAM" id="SSF54427">
    <property type="entry name" value="NTF2-like"/>
    <property type="match status" value="1"/>
</dbReference>
<dbReference type="EMBL" id="AP023366">
    <property type="protein sequence ID" value="BCJ87550.1"/>
    <property type="molecule type" value="Genomic_DNA"/>
</dbReference>
<feature type="domain" description="RNA polymerase sigma factor 70 region 4 type 2" evidence="1">
    <location>
        <begin position="1"/>
        <end position="48"/>
    </location>
</feature>
<name>A0A7I8DG50_9BACL</name>
<dbReference type="InterPro" id="IPR013324">
    <property type="entry name" value="RNA_pol_sigma_r3/r4-like"/>
</dbReference>
<dbReference type="InterPro" id="IPR013249">
    <property type="entry name" value="RNA_pol_sigma70_r4_t2"/>
</dbReference>
<keyword evidence="3" id="KW-1185">Reference proteome</keyword>
<dbReference type="GO" id="GO:0006352">
    <property type="term" value="P:DNA-templated transcription initiation"/>
    <property type="evidence" value="ECO:0007669"/>
    <property type="project" value="InterPro"/>
</dbReference>
<dbReference type="PANTHER" id="PTHR30173">
    <property type="entry name" value="SIGMA 19 FACTOR"/>
    <property type="match status" value="1"/>
</dbReference>
<dbReference type="InterPro" id="IPR032710">
    <property type="entry name" value="NTF2-like_dom_sf"/>
</dbReference>
<reference evidence="2 3" key="1">
    <citation type="submission" date="2020-08" db="EMBL/GenBank/DDBJ databases">
        <title>Complete Genome Sequence of Effusibacillus dendaii Strain skT53, Isolated from Farmland soil.</title>
        <authorList>
            <person name="Konishi T."/>
            <person name="Kawasaki H."/>
        </authorList>
    </citation>
    <scope>NUCLEOTIDE SEQUENCE [LARGE SCALE GENOMIC DNA]</scope>
    <source>
        <strain evidence="3">skT53</strain>
    </source>
</reference>
<dbReference type="GO" id="GO:0016987">
    <property type="term" value="F:sigma factor activity"/>
    <property type="evidence" value="ECO:0007669"/>
    <property type="project" value="InterPro"/>
</dbReference>
<dbReference type="KEGG" id="eff:skT53_25350"/>
<evidence type="ECO:0000313" key="3">
    <source>
        <dbReference type="Proteomes" id="UP000593802"/>
    </source>
</evidence>
<dbReference type="Pfam" id="PF08281">
    <property type="entry name" value="Sigma70_r4_2"/>
    <property type="match status" value="1"/>
</dbReference>
<evidence type="ECO:0000313" key="2">
    <source>
        <dbReference type="EMBL" id="BCJ87550.1"/>
    </source>
</evidence>
<dbReference type="Proteomes" id="UP000593802">
    <property type="component" value="Chromosome"/>
</dbReference>
<dbReference type="Gene3D" id="1.10.10.10">
    <property type="entry name" value="Winged helix-like DNA-binding domain superfamily/Winged helix DNA-binding domain"/>
    <property type="match status" value="1"/>
</dbReference>
<dbReference type="PANTHER" id="PTHR30173:SF36">
    <property type="entry name" value="ECF RNA POLYMERASE SIGMA FACTOR SIGJ"/>
    <property type="match status" value="1"/>
</dbReference>
<proteinExistence type="predicted"/>
<organism evidence="2 3">
    <name type="scientific">Effusibacillus dendaii</name>
    <dbReference type="NCBI Taxonomy" id="2743772"/>
    <lineage>
        <taxon>Bacteria</taxon>
        <taxon>Bacillati</taxon>
        <taxon>Bacillota</taxon>
        <taxon>Bacilli</taxon>
        <taxon>Bacillales</taxon>
        <taxon>Alicyclobacillaceae</taxon>
        <taxon>Effusibacillus</taxon>
    </lineage>
</organism>
<evidence type="ECO:0000259" key="1">
    <source>
        <dbReference type="Pfam" id="PF08281"/>
    </source>
</evidence>
<gene>
    <name evidence="2" type="ORF">skT53_25350</name>
</gene>
<dbReference type="InterPro" id="IPR052704">
    <property type="entry name" value="ECF_Sigma-70_Domain"/>
</dbReference>
<dbReference type="AlphaFoldDB" id="A0A7I8DG50"/>